<dbReference type="InterPro" id="IPR000014">
    <property type="entry name" value="PAS"/>
</dbReference>
<comment type="catalytic activity">
    <reaction evidence="1">
        <text>ATP + protein L-histidine = ADP + protein N-phospho-L-histidine.</text>
        <dbReference type="EC" id="2.7.13.3"/>
    </reaction>
</comment>
<feature type="domain" description="PAS" evidence="7">
    <location>
        <begin position="15"/>
        <end position="71"/>
    </location>
</feature>
<dbReference type="NCBIfam" id="TIGR00229">
    <property type="entry name" value="sensory_box"/>
    <property type="match status" value="1"/>
</dbReference>
<dbReference type="InterPro" id="IPR036890">
    <property type="entry name" value="HATPase_C_sf"/>
</dbReference>
<evidence type="ECO:0000256" key="4">
    <source>
        <dbReference type="ARBA" id="ARBA00022679"/>
    </source>
</evidence>
<dbReference type="CDD" id="cd00075">
    <property type="entry name" value="HATPase"/>
    <property type="match status" value="1"/>
</dbReference>
<dbReference type="InterPro" id="IPR035965">
    <property type="entry name" value="PAS-like_dom_sf"/>
</dbReference>
<dbReference type="Gene3D" id="1.10.287.130">
    <property type="match status" value="1"/>
</dbReference>
<dbReference type="InterPro" id="IPR003661">
    <property type="entry name" value="HisK_dim/P_dom"/>
</dbReference>
<feature type="domain" description="Histidine kinase" evidence="6">
    <location>
        <begin position="154"/>
        <end position="366"/>
    </location>
</feature>
<evidence type="ECO:0000256" key="5">
    <source>
        <dbReference type="ARBA" id="ARBA00022777"/>
    </source>
</evidence>
<reference evidence="8 9" key="1">
    <citation type="submission" date="2023-05" db="EMBL/GenBank/DDBJ databases">
        <title>Adaptations of aquatic viruses from atmosphere-close ecosystems of the Central Arctic Ocean.</title>
        <authorList>
            <person name="Rahlff J."/>
            <person name="Holmfeldt K."/>
        </authorList>
    </citation>
    <scope>NUCLEOTIDE SEQUENCE [LARGE SCALE GENOMIC DNA]</scope>
    <source>
        <strain evidence="8 9">Arc14</strain>
    </source>
</reference>
<evidence type="ECO:0000313" key="9">
    <source>
        <dbReference type="Proteomes" id="UP001568894"/>
    </source>
</evidence>
<organism evidence="8 9">
    <name type="scientific">Flavobacterium frigidarium</name>
    <dbReference type="NCBI Taxonomy" id="99286"/>
    <lineage>
        <taxon>Bacteria</taxon>
        <taxon>Pseudomonadati</taxon>
        <taxon>Bacteroidota</taxon>
        <taxon>Flavobacteriia</taxon>
        <taxon>Flavobacteriales</taxon>
        <taxon>Flavobacteriaceae</taxon>
        <taxon>Flavobacterium</taxon>
    </lineage>
</organism>
<evidence type="ECO:0000259" key="6">
    <source>
        <dbReference type="PROSITE" id="PS50109"/>
    </source>
</evidence>
<protein>
    <recommendedName>
        <fullName evidence="2">histidine kinase</fullName>
        <ecNumber evidence="2">2.7.13.3</ecNumber>
    </recommendedName>
</protein>
<evidence type="ECO:0000256" key="2">
    <source>
        <dbReference type="ARBA" id="ARBA00012438"/>
    </source>
</evidence>
<evidence type="ECO:0000256" key="3">
    <source>
        <dbReference type="ARBA" id="ARBA00022553"/>
    </source>
</evidence>
<dbReference type="InterPro" id="IPR013655">
    <property type="entry name" value="PAS_fold_3"/>
</dbReference>
<gene>
    <name evidence="8" type="ORF">QO192_01570</name>
</gene>
<name>A0ABV4KBT8_9FLAO</name>
<proteinExistence type="predicted"/>
<sequence length="366" mass="41880">MIRANQQITNTAIDSFTKFEKFFDLSADILCVAGFDGYFKRVNPAVSKLLGYSQEELMARPINDFVIQEDKKATNVARDDLRKRIPLFNFENRYLTKDGAVVWLLWTSLPVEDDKQVFAIAKNITHIKELERERNQNLADLIKINQNFKKLTYTATHDLRSPVNNLLSIFELLDTTTVNDPDTLEYIQLIEKTALNLKETLNGYVTLLDENNELNEHLEQINLETTLQEVVTSINALIENSQAKIDSDFNALQDIKFNRANLKSIFLNLITNAIKYSKMDYLPEITIISRVIDTKKQLIITDNGIGFDMENVKDKIFGLHQKFHDHADSKGIGLYLVHNHITSLGGTITVDSKINRGTTFTITFKD</sequence>
<keyword evidence="3" id="KW-0597">Phosphoprotein</keyword>
<dbReference type="EMBL" id="JASMRN010000001">
    <property type="protein sequence ID" value="MEZ7513964.1"/>
    <property type="molecule type" value="Genomic_DNA"/>
</dbReference>
<dbReference type="EC" id="2.7.13.3" evidence="2"/>
<keyword evidence="5 8" id="KW-0418">Kinase</keyword>
<dbReference type="Gene3D" id="3.30.450.20">
    <property type="entry name" value="PAS domain"/>
    <property type="match status" value="1"/>
</dbReference>
<dbReference type="PRINTS" id="PR00344">
    <property type="entry name" value="BCTRLSENSOR"/>
</dbReference>
<evidence type="ECO:0000259" key="7">
    <source>
        <dbReference type="PROSITE" id="PS50112"/>
    </source>
</evidence>
<comment type="caution">
    <text evidence="8">The sequence shown here is derived from an EMBL/GenBank/DDBJ whole genome shotgun (WGS) entry which is preliminary data.</text>
</comment>
<dbReference type="InterPro" id="IPR003594">
    <property type="entry name" value="HATPase_dom"/>
</dbReference>
<keyword evidence="9" id="KW-1185">Reference proteome</keyword>
<dbReference type="PROSITE" id="PS50109">
    <property type="entry name" value="HIS_KIN"/>
    <property type="match status" value="1"/>
</dbReference>
<dbReference type="Gene3D" id="3.30.565.10">
    <property type="entry name" value="Histidine kinase-like ATPase, C-terminal domain"/>
    <property type="match status" value="1"/>
</dbReference>
<dbReference type="PANTHER" id="PTHR43304:SF1">
    <property type="entry name" value="PAC DOMAIN-CONTAINING PROTEIN"/>
    <property type="match status" value="1"/>
</dbReference>
<dbReference type="SUPFAM" id="SSF47384">
    <property type="entry name" value="Homodimeric domain of signal transducing histidine kinase"/>
    <property type="match status" value="1"/>
</dbReference>
<dbReference type="Pfam" id="PF02518">
    <property type="entry name" value="HATPase_c"/>
    <property type="match status" value="1"/>
</dbReference>
<dbReference type="SUPFAM" id="SSF55874">
    <property type="entry name" value="ATPase domain of HSP90 chaperone/DNA topoisomerase II/histidine kinase"/>
    <property type="match status" value="1"/>
</dbReference>
<dbReference type="SMART" id="SM00387">
    <property type="entry name" value="HATPase_c"/>
    <property type="match status" value="1"/>
</dbReference>
<dbReference type="CDD" id="cd00082">
    <property type="entry name" value="HisKA"/>
    <property type="match status" value="1"/>
</dbReference>
<dbReference type="InterPro" id="IPR052162">
    <property type="entry name" value="Sensor_kinase/Photoreceptor"/>
</dbReference>
<dbReference type="PROSITE" id="PS50112">
    <property type="entry name" value="PAS"/>
    <property type="match status" value="1"/>
</dbReference>
<dbReference type="CDD" id="cd00130">
    <property type="entry name" value="PAS"/>
    <property type="match status" value="1"/>
</dbReference>
<dbReference type="RefSeq" id="WP_371567438.1">
    <property type="nucleotide sequence ID" value="NZ_JASMRN010000001.1"/>
</dbReference>
<evidence type="ECO:0000313" key="8">
    <source>
        <dbReference type="EMBL" id="MEZ7513964.1"/>
    </source>
</evidence>
<keyword evidence="4 8" id="KW-0808">Transferase</keyword>
<dbReference type="Pfam" id="PF08447">
    <property type="entry name" value="PAS_3"/>
    <property type="match status" value="1"/>
</dbReference>
<dbReference type="GO" id="GO:0004673">
    <property type="term" value="F:protein histidine kinase activity"/>
    <property type="evidence" value="ECO:0007669"/>
    <property type="project" value="UniProtKB-EC"/>
</dbReference>
<dbReference type="PANTHER" id="PTHR43304">
    <property type="entry name" value="PHYTOCHROME-LIKE PROTEIN CPH1"/>
    <property type="match status" value="1"/>
</dbReference>
<dbReference type="Proteomes" id="UP001568894">
    <property type="component" value="Unassembled WGS sequence"/>
</dbReference>
<dbReference type="InterPro" id="IPR005467">
    <property type="entry name" value="His_kinase_dom"/>
</dbReference>
<accession>A0ABV4KBT8</accession>
<dbReference type="SMART" id="SM00091">
    <property type="entry name" value="PAS"/>
    <property type="match status" value="1"/>
</dbReference>
<dbReference type="SUPFAM" id="SSF55785">
    <property type="entry name" value="PYP-like sensor domain (PAS domain)"/>
    <property type="match status" value="1"/>
</dbReference>
<evidence type="ECO:0000256" key="1">
    <source>
        <dbReference type="ARBA" id="ARBA00000085"/>
    </source>
</evidence>
<dbReference type="InterPro" id="IPR036097">
    <property type="entry name" value="HisK_dim/P_sf"/>
</dbReference>
<dbReference type="InterPro" id="IPR004358">
    <property type="entry name" value="Sig_transdc_His_kin-like_C"/>
</dbReference>